<gene>
    <name evidence="1" type="ORF">EVAR_12324_1</name>
</gene>
<sequence>MFYGNLEEVMRRFPSFGDGTRLFCLDAMGTTTVQKPKRVLATKGPKQLNKVKSDEQCALVTKCCLGSATGSALPLALVFPRKNFEPPMLKRAPTGTLGLAQTTGRTNFQLFPEVVKHFVKNPDLVTVGVVDIALILPFLKMEKKNKTSC</sequence>
<dbReference type="OrthoDB" id="4327074at2759"/>
<dbReference type="AlphaFoldDB" id="A0A4C1TUC6"/>
<accession>A0A4C1TUC6</accession>
<comment type="caution">
    <text evidence="1">The sequence shown here is derived from an EMBL/GenBank/DDBJ whole genome shotgun (WGS) entry which is preliminary data.</text>
</comment>
<reference evidence="1 2" key="1">
    <citation type="journal article" date="2019" name="Commun. Biol.">
        <title>The bagworm genome reveals a unique fibroin gene that provides high tensile strength.</title>
        <authorList>
            <person name="Kono N."/>
            <person name="Nakamura H."/>
            <person name="Ohtoshi R."/>
            <person name="Tomita M."/>
            <person name="Numata K."/>
            <person name="Arakawa K."/>
        </authorList>
    </citation>
    <scope>NUCLEOTIDE SEQUENCE [LARGE SCALE GENOMIC DNA]</scope>
</reference>
<proteinExistence type="predicted"/>
<dbReference type="Proteomes" id="UP000299102">
    <property type="component" value="Unassembled WGS sequence"/>
</dbReference>
<dbReference type="EMBL" id="BGZK01000088">
    <property type="protein sequence ID" value="GBP17621.1"/>
    <property type="molecule type" value="Genomic_DNA"/>
</dbReference>
<evidence type="ECO:0000313" key="2">
    <source>
        <dbReference type="Proteomes" id="UP000299102"/>
    </source>
</evidence>
<keyword evidence="2" id="KW-1185">Reference proteome</keyword>
<dbReference type="STRING" id="151549.A0A4C1TUC6"/>
<name>A0A4C1TUC6_EUMVA</name>
<organism evidence="1 2">
    <name type="scientific">Eumeta variegata</name>
    <name type="common">Bagworm moth</name>
    <name type="synonym">Eumeta japonica</name>
    <dbReference type="NCBI Taxonomy" id="151549"/>
    <lineage>
        <taxon>Eukaryota</taxon>
        <taxon>Metazoa</taxon>
        <taxon>Ecdysozoa</taxon>
        <taxon>Arthropoda</taxon>
        <taxon>Hexapoda</taxon>
        <taxon>Insecta</taxon>
        <taxon>Pterygota</taxon>
        <taxon>Neoptera</taxon>
        <taxon>Endopterygota</taxon>
        <taxon>Lepidoptera</taxon>
        <taxon>Glossata</taxon>
        <taxon>Ditrysia</taxon>
        <taxon>Tineoidea</taxon>
        <taxon>Psychidae</taxon>
        <taxon>Oiketicinae</taxon>
        <taxon>Eumeta</taxon>
    </lineage>
</organism>
<evidence type="ECO:0000313" key="1">
    <source>
        <dbReference type="EMBL" id="GBP17621.1"/>
    </source>
</evidence>
<protein>
    <submittedName>
        <fullName evidence="1">Uncharacterized protein</fullName>
    </submittedName>
</protein>